<dbReference type="GO" id="GO:0070628">
    <property type="term" value="F:proteasome binding"/>
    <property type="evidence" value="ECO:0007669"/>
    <property type="project" value="TreeGrafter"/>
</dbReference>
<keyword evidence="5" id="KW-0378">Hydrolase</keyword>
<feature type="region of interest" description="Disordered" evidence="7">
    <location>
        <begin position="750"/>
        <end position="862"/>
    </location>
</feature>
<evidence type="ECO:0000256" key="3">
    <source>
        <dbReference type="ARBA" id="ARBA00022670"/>
    </source>
</evidence>
<dbReference type="InterPro" id="IPR044635">
    <property type="entry name" value="UBP14-like"/>
</dbReference>
<dbReference type="SUPFAM" id="SSF54001">
    <property type="entry name" value="Cysteine proteinases"/>
    <property type="match status" value="1"/>
</dbReference>
<dbReference type="InterPro" id="IPR001394">
    <property type="entry name" value="Peptidase_C19_UCH"/>
</dbReference>
<dbReference type="Pfam" id="PF13446">
    <property type="entry name" value="RPT"/>
    <property type="match status" value="4"/>
</dbReference>
<dbReference type="Proteomes" id="UP001153618">
    <property type="component" value="Unassembled WGS sequence"/>
</dbReference>
<comment type="catalytic activity">
    <reaction evidence="1">
        <text>Thiol-dependent hydrolysis of ester, thioester, amide, peptide and isopeptide bonds formed by the C-terminal Gly of ubiquitin (a 76-residue protein attached to proteins as an intracellular targeting signal).</text>
        <dbReference type="EC" id="3.4.19.12"/>
    </reaction>
</comment>
<evidence type="ECO:0000256" key="1">
    <source>
        <dbReference type="ARBA" id="ARBA00000707"/>
    </source>
</evidence>
<dbReference type="PROSITE" id="PS00972">
    <property type="entry name" value="USP_1"/>
    <property type="match status" value="1"/>
</dbReference>
<dbReference type="InterPro" id="IPR028889">
    <property type="entry name" value="USP"/>
</dbReference>
<dbReference type="CDD" id="cd02666">
    <property type="entry name" value="Peptidase_C19J"/>
    <property type="match status" value="1"/>
</dbReference>
<dbReference type="Gene3D" id="3.90.70.10">
    <property type="entry name" value="Cysteine proteinases"/>
    <property type="match status" value="2"/>
</dbReference>
<dbReference type="Pfam" id="PF00443">
    <property type="entry name" value="UCH"/>
    <property type="match status" value="1"/>
</dbReference>
<sequence>MAPAQLAGKTVPRLVQDIQLYDPAHEPDTGRNLLSQTPLLYPLKYDGPRSWISPRACHHDYVLKPDQTFLAQAEHRRRPGTSSKVAAICSKCRCHLQVVVNYSSNVQMQSQALKGEHIHHLVYKSGRQKNGVSMPEMTHRGQIAETYHYQCSYTSCAAMVSLRILSPVMSDDFVQLMIDKDLLQKRAEHAFATYRETMEGMPNPEPINLLENLRLYITNSLRNPQRSKPIASGNKRFVHVFGVEGDPCKDLLEFLEFSYREDTGVWHPPKPVAGAEKPYQDPLCVFLDDVILELLILTHQRPASEKRAQNFPVLPSSAIPDILHALEASDYPKAEDTEEFQLAPDSCYEDLGVTEDMSSDTIAYAYKQQVCADPSMAPHFLDCLKQIAGLRRSRGKDDRRLAKAVDEAYAAGNFASVDVDRAYTFFGLDPEDYNVDDNLILQCFYAYINSPTQEELARRQLWRIGKDRASDRLIAASEERVTTVEQANIYLGVEHDTPDDFVTTMYTTKVGDHPEARDLALRALGLIAESRNSAALKHFHQTGETLDGEMDIGDAYRLLQIPDRTADDGAIIAAYTICTDDNPGDVDRYNQALIVIADHINSNSLKVMAGISTEPQHNMQDWPVGLQNIGNTCYLNSLLQFYFSVRPFREMVLDFESFQMDLGDMESLAKKQVGSRKVTKKEVERSIRFLGELRTLYHGMIGSRQSSVTPGQELARLTLISPGNEAAIRRRSTITAPGAQTLGEINGAPVLGPLGPPPIPDGPLDQKDSNTVNPAPVHASDTVVSADATTTPSDDTNNSAPGLFSSTKEIETPGSDDMASDQAEIGSIQSEKVGDIGPGEVITTNPDNANLPPPVPPRPIPEVDHEKQLREELEYGAQQDVTEVINNVLFQSQCAIKARDIDEDGEQIDQIKDLFYGRTRSYISTEKGTRSKNERWCDIKVDVAHGSRNIYEAIDGAFDVQTISVDDTVAEQFGSISRLPPVLQIQVQRVQFDPVRKSSFKSTNHLELFETIYMDRYMDTRNPEVVSRREQCWEWKASVKRLEERREQLLRNKQNDGMPLTALLGQSQIALSGLDSGQQPERVESNSNPIEIDYSHLVKDVECQSKGSSSDLEDIDQEIKDAKAMIYSQFADYHNLPYRLYAVFVHHGSVSFGHYYIYIYDFEKDIWRKYNDEYVTEVQNLDEIFKDDSTSNPPTPYFLVYVNSDMKERLVSPVYRVLDTVPDGPASTSGDDNTTSLGGDVSGPSPQSTSGMGPPSFSAYTSNVSIDSSTPAIDGINPLKRKSVDADGKPTDL</sequence>
<organism evidence="9 10">
    <name type="scientific">Penicillium olsonii</name>
    <dbReference type="NCBI Taxonomy" id="99116"/>
    <lineage>
        <taxon>Eukaryota</taxon>
        <taxon>Fungi</taxon>
        <taxon>Dikarya</taxon>
        <taxon>Ascomycota</taxon>
        <taxon>Pezizomycotina</taxon>
        <taxon>Eurotiomycetes</taxon>
        <taxon>Eurotiomycetidae</taxon>
        <taxon>Eurotiales</taxon>
        <taxon>Aspergillaceae</taxon>
        <taxon>Penicillium</taxon>
    </lineage>
</organism>
<keyword evidence="6" id="KW-0788">Thiol protease</keyword>
<gene>
    <name evidence="9" type="ORF">POLS_LOCUS7664</name>
</gene>
<dbReference type="EMBL" id="CAJVOS010000049">
    <property type="protein sequence ID" value="CAG8205431.1"/>
    <property type="molecule type" value="Genomic_DNA"/>
</dbReference>
<evidence type="ECO:0000259" key="8">
    <source>
        <dbReference type="PROSITE" id="PS50235"/>
    </source>
</evidence>
<evidence type="ECO:0000313" key="10">
    <source>
        <dbReference type="Proteomes" id="UP001153618"/>
    </source>
</evidence>
<comment type="caution">
    <text evidence="9">The sequence shown here is derived from an EMBL/GenBank/DDBJ whole genome shotgun (WGS) entry which is preliminary data.</text>
</comment>
<dbReference type="GO" id="GO:0043161">
    <property type="term" value="P:proteasome-mediated ubiquitin-dependent protein catabolic process"/>
    <property type="evidence" value="ECO:0007669"/>
    <property type="project" value="InterPro"/>
</dbReference>
<proteinExistence type="predicted"/>
<reference evidence="9" key="1">
    <citation type="submission" date="2021-07" db="EMBL/GenBank/DDBJ databases">
        <authorList>
            <person name="Branca A.L. A."/>
        </authorList>
    </citation>
    <scope>NUCLEOTIDE SEQUENCE</scope>
</reference>
<dbReference type="OrthoDB" id="2420415at2759"/>
<dbReference type="InterPro" id="IPR025305">
    <property type="entry name" value="UCH_repeat_domain"/>
</dbReference>
<dbReference type="InterPro" id="IPR038765">
    <property type="entry name" value="Papain-like_cys_pep_sf"/>
</dbReference>
<keyword evidence="3" id="KW-0645">Protease</keyword>
<keyword evidence="10" id="KW-1185">Reference proteome</keyword>
<evidence type="ECO:0000256" key="2">
    <source>
        <dbReference type="ARBA" id="ARBA00012759"/>
    </source>
</evidence>
<feature type="compositionally biased region" description="Polar residues" evidence="7">
    <location>
        <begin position="1226"/>
        <end position="1237"/>
    </location>
</feature>
<dbReference type="PROSITE" id="PS50235">
    <property type="entry name" value="USP_3"/>
    <property type="match status" value="1"/>
</dbReference>
<feature type="region of interest" description="Disordered" evidence="7">
    <location>
        <begin position="1222"/>
        <end position="1293"/>
    </location>
</feature>
<dbReference type="PANTHER" id="PTHR43982">
    <property type="entry name" value="UBIQUITIN CARBOXYL-TERMINAL HYDROLASE"/>
    <property type="match status" value="1"/>
</dbReference>
<name>A0A9W4MX00_PENOL</name>
<keyword evidence="4" id="KW-0833">Ubl conjugation pathway</keyword>
<dbReference type="PANTHER" id="PTHR43982:SF6">
    <property type="entry name" value="UBIQUITIN CARBOXYL-TERMINAL HYDROLASE 2-RELATED"/>
    <property type="match status" value="1"/>
</dbReference>
<evidence type="ECO:0000256" key="4">
    <source>
        <dbReference type="ARBA" id="ARBA00022786"/>
    </source>
</evidence>
<dbReference type="InterPro" id="IPR018200">
    <property type="entry name" value="USP_CS"/>
</dbReference>
<evidence type="ECO:0000256" key="5">
    <source>
        <dbReference type="ARBA" id="ARBA00022801"/>
    </source>
</evidence>
<feature type="compositionally biased region" description="Low complexity" evidence="7">
    <location>
        <begin position="785"/>
        <end position="800"/>
    </location>
</feature>
<protein>
    <recommendedName>
        <fullName evidence="2">ubiquitinyl hydrolase 1</fullName>
        <ecNumber evidence="2">3.4.19.12</ecNumber>
    </recommendedName>
</protein>
<evidence type="ECO:0000313" key="9">
    <source>
        <dbReference type="EMBL" id="CAG8205431.1"/>
    </source>
</evidence>
<feature type="compositionally biased region" description="Basic and acidic residues" evidence="7">
    <location>
        <begin position="1282"/>
        <end position="1293"/>
    </location>
</feature>
<accession>A0A9W4MX00</accession>
<dbReference type="EC" id="3.4.19.12" evidence="2"/>
<evidence type="ECO:0000256" key="6">
    <source>
        <dbReference type="ARBA" id="ARBA00022807"/>
    </source>
</evidence>
<evidence type="ECO:0000256" key="7">
    <source>
        <dbReference type="SAM" id="MobiDB-lite"/>
    </source>
</evidence>
<dbReference type="FunFam" id="3.90.70.10:FF:000122">
    <property type="entry name" value="Ubiquitin carboxyl-terminal hydrolase 2"/>
    <property type="match status" value="1"/>
</dbReference>
<dbReference type="GO" id="GO:0004843">
    <property type="term" value="F:cysteine-type deubiquitinase activity"/>
    <property type="evidence" value="ECO:0007669"/>
    <property type="project" value="UniProtKB-EC"/>
</dbReference>
<feature type="compositionally biased region" description="Pro residues" evidence="7">
    <location>
        <begin position="851"/>
        <end position="860"/>
    </location>
</feature>
<dbReference type="GO" id="GO:0016579">
    <property type="term" value="P:protein deubiquitination"/>
    <property type="evidence" value="ECO:0007669"/>
    <property type="project" value="InterPro"/>
</dbReference>
<feature type="compositionally biased region" description="Polar residues" evidence="7">
    <location>
        <begin position="1258"/>
        <end position="1271"/>
    </location>
</feature>
<dbReference type="PROSITE" id="PS00973">
    <property type="entry name" value="USP_2"/>
    <property type="match status" value="1"/>
</dbReference>
<feature type="domain" description="USP" evidence="8">
    <location>
        <begin position="624"/>
        <end position="1204"/>
    </location>
</feature>
<dbReference type="GO" id="GO:0061136">
    <property type="term" value="P:regulation of proteasomal protein catabolic process"/>
    <property type="evidence" value="ECO:0007669"/>
    <property type="project" value="TreeGrafter"/>
</dbReference>